<dbReference type="RefSeq" id="WP_146215143.1">
    <property type="nucleotide sequence ID" value="NZ_DAIMVG010000093.1"/>
</dbReference>
<dbReference type="Proteomes" id="UP000247555">
    <property type="component" value="Unassembled WGS sequence"/>
</dbReference>
<proteinExistence type="predicted"/>
<gene>
    <name evidence="1" type="ORF">DFR34_1209</name>
</gene>
<reference evidence="1 2" key="1">
    <citation type="submission" date="2018-05" db="EMBL/GenBank/DDBJ databases">
        <title>Genomic Encyclopedia of Type Strains, Phase IV (KMG-IV): sequencing the most valuable type-strain genomes for metagenomic binning, comparative biology and taxonomic classification.</title>
        <authorList>
            <person name="Goeker M."/>
        </authorList>
    </citation>
    <scope>NUCLEOTIDE SEQUENCE [LARGE SCALE GENOMIC DNA]</scope>
    <source>
        <strain evidence="1 2">DSM 29661</strain>
    </source>
</reference>
<keyword evidence="2" id="KW-1185">Reference proteome</keyword>
<sequence length="123" mass="14016">MIPTPCWTLRLTALCCLIILSGCRPENLHLAGDWQCGDFSLALARDGSYLLRPQQAGEPDEVRGVYRVDQEQGTLRIRYDSQHSSQQRYVYVASQYPTEGFYLNTRPDLHGEPKLCLRRGGWA</sequence>
<evidence type="ECO:0000313" key="2">
    <source>
        <dbReference type="Proteomes" id="UP000247555"/>
    </source>
</evidence>
<accession>A0A318KHI2</accession>
<dbReference type="EMBL" id="QJKI01000020">
    <property type="protein sequence ID" value="PXX76950.1"/>
    <property type="molecule type" value="Genomic_DNA"/>
</dbReference>
<organism evidence="1 2">
    <name type="scientific">Rivihabitans pingtungensis</name>
    <dbReference type="NCBI Taxonomy" id="1054498"/>
    <lineage>
        <taxon>Bacteria</taxon>
        <taxon>Pseudomonadati</taxon>
        <taxon>Pseudomonadota</taxon>
        <taxon>Betaproteobacteria</taxon>
        <taxon>Neisseriales</taxon>
        <taxon>Aquaspirillaceae</taxon>
        <taxon>Rivihabitans</taxon>
    </lineage>
</organism>
<comment type="caution">
    <text evidence="1">The sequence shown here is derived from an EMBL/GenBank/DDBJ whole genome shotgun (WGS) entry which is preliminary data.</text>
</comment>
<dbReference type="AlphaFoldDB" id="A0A318KHI2"/>
<dbReference type="OrthoDB" id="9808290at2"/>
<protein>
    <submittedName>
        <fullName evidence="1">Uncharacterized protein</fullName>
    </submittedName>
</protein>
<evidence type="ECO:0000313" key="1">
    <source>
        <dbReference type="EMBL" id="PXX76950.1"/>
    </source>
</evidence>
<name>A0A318KHI2_9NEIS</name>